<dbReference type="PANTHER" id="PTHR37721">
    <property type="entry name" value="OS05G0464200 PROTEIN"/>
    <property type="match status" value="1"/>
</dbReference>
<evidence type="ECO:0000313" key="2">
    <source>
        <dbReference type="EMBL" id="KAB1226097.1"/>
    </source>
</evidence>
<proteinExistence type="predicted"/>
<accession>A0A6A1WQP7</accession>
<evidence type="ECO:0000256" key="1">
    <source>
        <dbReference type="SAM" id="MobiDB-lite"/>
    </source>
</evidence>
<dbReference type="AlphaFoldDB" id="A0A6A1WQP7"/>
<protein>
    <submittedName>
        <fullName evidence="2">Uncharacterized protein</fullName>
    </submittedName>
</protein>
<sequence length="165" mass="18214">MDMTIQEKSFGNAASPYLQTAAFQTLSLLDISVGRPTSATAVRQPACLSKIGCRSQDARKFTLSWDDCTRHFVSNHLTWCLDTHFTKMTITASKSKNPENQSLPPRRGQIKREIFKCLVMAIGSVVVGFRRKNTETGGFLSSKSATPAATRSGYNSDNPSEKNNF</sequence>
<dbReference type="EMBL" id="RXIC02000019">
    <property type="protein sequence ID" value="KAB1226097.1"/>
    <property type="molecule type" value="Genomic_DNA"/>
</dbReference>
<keyword evidence="3" id="KW-1185">Reference proteome</keyword>
<dbReference type="Proteomes" id="UP000516437">
    <property type="component" value="Chromosome 1"/>
</dbReference>
<feature type="region of interest" description="Disordered" evidence="1">
    <location>
        <begin position="138"/>
        <end position="165"/>
    </location>
</feature>
<gene>
    <name evidence="2" type="ORF">CJ030_MR1G025592</name>
</gene>
<reference evidence="2 3" key="1">
    <citation type="journal article" date="2019" name="Plant Biotechnol. J.">
        <title>The red bayberry genome and genetic basis of sex determination.</title>
        <authorList>
            <person name="Jia H.M."/>
            <person name="Jia H.J."/>
            <person name="Cai Q.L."/>
            <person name="Wang Y."/>
            <person name="Zhao H.B."/>
            <person name="Yang W.F."/>
            <person name="Wang G.Y."/>
            <person name="Li Y.H."/>
            <person name="Zhan D.L."/>
            <person name="Shen Y.T."/>
            <person name="Niu Q.F."/>
            <person name="Chang L."/>
            <person name="Qiu J."/>
            <person name="Zhao L."/>
            <person name="Xie H.B."/>
            <person name="Fu W.Y."/>
            <person name="Jin J."/>
            <person name="Li X.W."/>
            <person name="Jiao Y."/>
            <person name="Zhou C.C."/>
            <person name="Tu T."/>
            <person name="Chai C.Y."/>
            <person name="Gao J.L."/>
            <person name="Fan L.J."/>
            <person name="van de Weg E."/>
            <person name="Wang J.Y."/>
            <person name="Gao Z.S."/>
        </authorList>
    </citation>
    <scope>NUCLEOTIDE SEQUENCE [LARGE SCALE GENOMIC DNA]</scope>
    <source>
        <tissue evidence="2">Leaves</tissue>
    </source>
</reference>
<name>A0A6A1WQP7_9ROSI</name>
<dbReference type="PANTHER" id="PTHR37721:SF1">
    <property type="entry name" value="OS05G0464200 PROTEIN"/>
    <property type="match status" value="1"/>
</dbReference>
<dbReference type="OrthoDB" id="1033413at2759"/>
<organism evidence="2 3">
    <name type="scientific">Morella rubra</name>
    <name type="common">Chinese bayberry</name>
    <dbReference type="NCBI Taxonomy" id="262757"/>
    <lineage>
        <taxon>Eukaryota</taxon>
        <taxon>Viridiplantae</taxon>
        <taxon>Streptophyta</taxon>
        <taxon>Embryophyta</taxon>
        <taxon>Tracheophyta</taxon>
        <taxon>Spermatophyta</taxon>
        <taxon>Magnoliopsida</taxon>
        <taxon>eudicotyledons</taxon>
        <taxon>Gunneridae</taxon>
        <taxon>Pentapetalae</taxon>
        <taxon>rosids</taxon>
        <taxon>fabids</taxon>
        <taxon>Fagales</taxon>
        <taxon>Myricaceae</taxon>
        <taxon>Morella</taxon>
    </lineage>
</organism>
<evidence type="ECO:0000313" key="3">
    <source>
        <dbReference type="Proteomes" id="UP000516437"/>
    </source>
</evidence>
<comment type="caution">
    <text evidence="2">The sequence shown here is derived from an EMBL/GenBank/DDBJ whole genome shotgun (WGS) entry which is preliminary data.</text>
</comment>